<dbReference type="GO" id="GO:0005524">
    <property type="term" value="F:ATP binding"/>
    <property type="evidence" value="ECO:0007669"/>
    <property type="project" value="UniProtKB-UniRule"/>
</dbReference>
<dbReference type="CDD" id="cd16383">
    <property type="entry name" value="GUN4"/>
    <property type="match status" value="1"/>
</dbReference>
<evidence type="ECO:0000256" key="8">
    <source>
        <dbReference type="ARBA" id="ARBA00048679"/>
    </source>
</evidence>
<dbReference type="KEGG" id="oxy:HCG48_19900"/>
<feature type="binding site" evidence="9">
    <location>
        <position position="64"/>
    </location>
    <ligand>
        <name>ATP</name>
        <dbReference type="ChEBI" id="CHEBI:30616"/>
    </ligand>
</feature>
<evidence type="ECO:0000256" key="1">
    <source>
        <dbReference type="ARBA" id="ARBA00012513"/>
    </source>
</evidence>
<dbReference type="InterPro" id="IPR008629">
    <property type="entry name" value="GUN4-like"/>
</dbReference>
<evidence type="ECO:0000313" key="12">
    <source>
        <dbReference type="Proteomes" id="UP000500857"/>
    </source>
</evidence>
<name>A0A6H1U1P6_9CYAN</name>
<dbReference type="SUPFAM" id="SSF140869">
    <property type="entry name" value="GUN4-like"/>
    <property type="match status" value="1"/>
</dbReference>
<dbReference type="InterPro" id="IPR011009">
    <property type="entry name" value="Kinase-like_dom_sf"/>
</dbReference>
<comment type="catalytic activity">
    <reaction evidence="7">
        <text>L-threonyl-[protein] + ATP = O-phospho-L-threonyl-[protein] + ADP + H(+)</text>
        <dbReference type="Rhea" id="RHEA:46608"/>
        <dbReference type="Rhea" id="RHEA-COMP:11060"/>
        <dbReference type="Rhea" id="RHEA-COMP:11605"/>
        <dbReference type="ChEBI" id="CHEBI:15378"/>
        <dbReference type="ChEBI" id="CHEBI:30013"/>
        <dbReference type="ChEBI" id="CHEBI:30616"/>
        <dbReference type="ChEBI" id="CHEBI:61977"/>
        <dbReference type="ChEBI" id="CHEBI:456216"/>
        <dbReference type="EC" id="2.7.11.1"/>
    </reaction>
</comment>
<keyword evidence="2" id="KW-0723">Serine/threonine-protein kinase</keyword>
<dbReference type="Gene3D" id="1.25.40.620">
    <property type="match status" value="1"/>
</dbReference>
<comment type="catalytic activity">
    <reaction evidence="8">
        <text>L-seryl-[protein] + ATP = O-phospho-L-seryl-[protein] + ADP + H(+)</text>
        <dbReference type="Rhea" id="RHEA:17989"/>
        <dbReference type="Rhea" id="RHEA-COMP:9863"/>
        <dbReference type="Rhea" id="RHEA-COMP:11604"/>
        <dbReference type="ChEBI" id="CHEBI:15378"/>
        <dbReference type="ChEBI" id="CHEBI:29999"/>
        <dbReference type="ChEBI" id="CHEBI:30616"/>
        <dbReference type="ChEBI" id="CHEBI:83421"/>
        <dbReference type="ChEBI" id="CHEBI:456216"/>
        <dbReference type="EC" id="2.7.11.1"/>
    </reaction>
</comment>
<evidence type="ECO:0000256" key="2">
    <source>
        <dbReference type="ARBA" id="ARBA00022527"/>
    </source>
</evidence>
<dbReference type="GO" id="GO:0004674">
    <property type="term" value="F:protein serine/threonine kinase activity"/>
    <property type="evidence" value="ECO:0007669"/>
    <property type="project" value="UniProtKB-KW"/>
</dbReference>
<evidence type="ECO:0000256" key="7">
    <source>
        <dbReference type="ARBA" id="ARBA00047899"/>
    </source>
</evidence>
<dbReference type="InterPro" id="IPR037215">
    <property type="entry name" value="GUN4-like_sf"/>
</dbReference>
<dbReference type="InterPro" id="IPR017441">
    <property type="entry name" value="Protein_kinase_ATP_BS"/>
</dbReference>
<dbReference type="AlphaFoldDB" id="A0A6H1U1P6"/>
<dbReference type="PANTHER" id="PTHR24363">
    <property type="entry name" value="SERINE/THREONINE PROTEIN KINASE"/>
    <property type="match status" value="1"/>
</dbReference>
<reference evidence="11 12" key="1">
    <citation type="submission" date="2020-04" db="EMBL/GenBank/DDBJ databases">
        <authorList>
            <person name="Basu S."/>
            <person name="Maruthanayagam V."/>
            <person name="Chakraborty S."/>
            <person name="Pramanik A."/>
            <person name="Mukherjee J."/>
            <person name="Brink B."/>
        </authorList>
    </citation>
    <scope>NUCLEOTIDE SEQUENCE [LARGE SCALE GENOMIC DNA]</scope>
    <source>
        <strain evidence="11 12">AP17</strain>
    </source>
</reference>
<dbReference type="Pfam" id="PF05419">
    <property type="entry name" value="GUN4"/>
    <property type="match status" value="1"/>
</dbReference>
<evidence type="ECO:0000256" key="6">
    <source>
        <dbReference type="ARBA" id="ARBA00022840"/>
    </source>
</evidence>
<dbReference type="Pfam" id="PF00069">
    <property type="entry name" value="Pkinase"/>
    <property type="match status" value="1"/>
</dbReference>
<keyword evidence="4 9" id="KW-0547">Nucleotide-binding</keyword>
<dbReference type="SMART" id="SM00220">
    <property type="entry name" value="S_TKc"/>
    <property type="match status" value="1"/>
</dbReference>
<keyword evidence="12" id="KW-1185">Reference proteome</keyword>
<dbReference type="PANTHER" id="PTHR24363:SF0">
    <property type="entry name" value="SERINE_THREONINE KINASE LIKE DOMAIN CONTAINING 1"/>
    <property type="match status" value="1"/>
</dbReference>
<dbReference type="EC" id="2.7.11.1" evidence="1"/>
<protein>
    <recommendedName>
        <fullName evidence="1">non-specific serine/threonine protein kinase</fullName>
        <ecNumber evidence="1">2.7.11.1</ecNumber>
    </recommendedName>
</protein>
<evidence type="ECO:0000256" key="3">
    <source>
        <dbReference type="ARBA" id="ARBA00022679"/>
    </source>
</evidence>
<dbReference type="EMBL" id="CP051167">
    <property type="protein sequence ID" value="QIZ72575.1"/>
    <property type="molecule type" value="Genomic_DNA"/>
</dbReference>
<keyword evidence="3" id="KW-0808">Transferase</keyword>
<organism evidence="11 12">
    <name type="scientific">Oxynema aestuarii AP17</name>
    <dbReference type="NCBI Taxonomy" id="2064643"/>
    <lineage>
        <taxon>Bacteria</taxon>
        <taxon>Bacillati</taxon>
        <taxon>Cyanobacteriota</taxon>
        <taxon>Cyanophyceae</taxon>
        <taxon>Oscillatoriophycideae</taxon>
        <taxon>Oscillatoriales</taxon>
        <taxon>Oscillatoriaceae</taxon>
        <taxon>Oxynema</taxon>
        <taxon>Oxynema aestuarii</taxon>
    </lineage>
</organism>
<dbReference type="Gene3D" id="1.10.10.1770">
    <property type="entry name" value="Gun4-like"/>
    <property type="match status" value="1"/>
</dbReference>
<evidence type="ECO:0000256" key="9">
    <source>
        <dbReference type="PROSITE-ProRule" id="PRU10141"/>
    </source>
</evidence>
<sequence length="507" mass="58216">MSYCLNPQCPNPHNLDKENFCLYCGASLWLKNRYKAIQFLGEGGFARTFKAIDRDRLNSFCVIKQFLPQAYNQPAITKASELFEGEAHRLYLLGYHPQIPNLWAYFEGDRYLYLVEDFIEGCNLYQEFKQQGCFTEAKIWDLLKQLLPLLQFIHQAGIIHRDLKPENIIRKPDGTLVLIDFGVSKQLAIQEGETIATVTGTPGYTPLEQMRGRVYPASDLYSLGLTCIRLLVGCWLNADGSDDLYDPLSGSWIWEKKLFDRGIRVGDRLVLILNKLLQEQLTRRYQSASEVLDSIASDRLIPELPEFPTVSIPTISVQLTPESVLNSDKPKTLFSRLPPPPKPPLKMFLASQVGMDYRELGEYLIEEKWQDADRETTNLILKLAGRDRVGWLDCDSIARIPATDLKTLNRLWVIYSQGRFGFGVQKRIWLEILGKEKLNAHSVKAFGDRVGWRRGDRWLYYEQITFARGAAIGHLPLHFTARWGKGFHVFCGWCLRTLNALLCREEL</sequence>
<dbReference type="Gene3D" id="1.10.510.10">
    <property type="entry name" value="Transferase(Phosphotransferase) domain 1"/>
    <property type="match status" value="1"/>
</dbReference>
<evidence type="ECO:0000313" key="11">
    <source>
        <dbReference type="EMBL" id="QIZ72575.1"/>
    </source>
</evidence>
<dbReference type="SUPFAM" id="SSF56112">
    <property type="entry name" value="Protein kinase-like (PK-like)"/>
    <property type="match status" value="1"/>
</dbReference>
<dbReference type="CDD" id="cd14014">
    <property type="entry name" value="STKc_PknB_like"/>
    <property type="match status" value="1"/>
</dbReference>
<feature type="domain" description="Protein kinase" evidence="10">
    <location>
        <begin position="34"/>
        <end position="301"/>
    </location>
</feature>
<dbReference type="PROSITE" id="PS00107">
    <property type="entry name" value="PROTEIN_KINASE_ATP"/>
    <property type="match status" value="1"/>
</dbReference>
<keyword evidence="6 9" id="KW-0067">ATP-binding</keyword>
<keyword evidence="5 11" id="KW-0418">Kinase</keyword>
<dbReference type="InterPro" id="IPR000719">
    <property type="entry name" value="Prot_kinase_dom"/>
</dbReference>
<accession>A0A6H1U1P6</accession>
<gene>
    <name evidence="11" type="ORF">HCG48_19900</name>
</gene>
<dbReference type="NCBIfam" id="NF045510">
    <property type="entry name" value="4Cys_prefix_kin"/>
    <property type="match status" value="1"/>
</dbReference>
<evidence type="ECO:0000259" key="10">
    <source>
        <dbReference type="PROSITE" id="PS50011"/>
    </source>
</evidence>
<dbReference type="Proteomes" id="UP000500857">
    <property type="component" value="Chromosome"/>
</dbReference>
<evidence type="ECO:0000256" key="5">
    <source>
        <dbReference type="ARBA" id="ARBA00022777"/>
    </source>
</evidence>
<dbReference type="PROSITE" id="PS50011">
    <property type="entry name" value="PROTEIN_KINASE_DOM"/>
    <property type="match status" value="1"/>
</dbReference>
<proteinExistence type="predicted"/>
<evidence type="ECO:0000256" key="4">
    <source>
        <dbReference type="ARBA" id="ARBA00022741"/>
    </source>
</evidence>
<dbReference type="RefSeq" id="WP_168570723.1">
    <property type="nucleotide sequence ID" value="NZ_CP051167.1"/>
</dbReference>